<proteinExistence type="predicted"/>
<protein>
    <submittedName>
        <fullName evidence="1">Uncharacterized protein</fullName>
    </submittedName>
</protein>
<organism evidence="1">
    <name type="scientific">Myoviridae sp. ctLnO19</name>
    <dbReference type="NCBI Taxonomy" id="2825085"/>
    <lineage>
        <taxon>Viruses</taxon>
        <taxon>Duplodnaviria</taxon>
        <taxon>Heunggongvirae</taxon>
        <taxon>Uroviricota</taxon>
        <taxon>Caudoviricetes</taxon>
    </lineage>
</organism>
<evidence type="ECO:0000313" key="1">
    <source>
        <dbReference type="EMBL" id="DAE00309.1"/>
    </source>
</evidence>
<accession>A0A8S5P0W6</accession>
<dbReference type="EMBL" id="BK015301">
    <property type="protein sequence ID" value="DAE00309.1"/>
    <property type="molecule type" value="Genomic_DNA"/>
</dbReference>
<sequence length="159" mass="18313">MSRYQISTNTYLPDSEEVEELDAKSVDGLGEIVRGMVDEAIGSKIESEKWYLDWLKSNGYRVSIDINTLSIYTYAHGPNESLLRKLLPRPVVNLTLEYRIKKPVQEGAYNTIHSIRVDEEIAYLYTDENANFKGVIYTGKINDIVQFFKEYLFKLSQGD</sequence>
<name>A0A8S5P0W6_9CAUD</name>
<reference evidence="1" key="1">
    <citation type="journal article" date="2021" name="Proc. Natl. Acad. Sci. U.S.A.">
        <title>A Catalog of Tens of Thousands of Viruses from Human Metagenomes Reveals Hidden Associations with Chronic Diseases.</title>
        <authorList>
            <person name="Tisza M.J."/>
            <person name="Buck C.B."/>
        </authorList>
    </citation>
    <scope>NUCLEOTIDE SEQUENCE</scope>
    <source>
        <strain evidence="1">CtLnO19</strain>
    </source>
</reference>